<reference evidence="2 3" key="1">
    <citation type="submission" date="2015-05" db="EMBL/GenBank/DDBJ databases">
        <authorList>
            <person name="Wang D.B."/>
            <person name="Wang M."/>
        </authorList>
    </citation>
    <scope>NUCLEOTIDE SEQUENCE [LARGE SCALE GENOMIC DNA]</scope>
    <source>
        <strain evidence="2">VL1</strain>
    </source>
</reference>
<accession>A0A0G4MML0</accession>
<name>A0A0G4MML0_VERLO</name>
<feature type="non-terminal residue" evidence="2">
    <location>
        <position position="1"/>
    </location>
</feature>
<dbReference type="AlphaFoldDB" id="A0A0G4MML0"/>
<proteinExistence type="predicted"/>
<gene>
    <name evidence="2" type="ORF">BN1708_019763</name>
</gene>
<dbReference type="EMBL" id="CVQH01023531">
    <property type="protein sequence ID" value="CRK35471.1"/>
    <property type="molecule type" value="Genomic_DNA"/>
</dbReference>
<protein>
    <submittedName>
        <fullName evidence="2">Uncharacterized protein</fullName>
    </submittedName>
</protein>
<organism evidence="2 3">
    <name type="scientific">Verticillium longisporum</name>
    <name type="common">Verticillium dahliae var. longisporum</name>
    <dbReference type="NCBI Taxonomy" id="100787"/>
    <lineage>
        <taxon>Eukaryota</taxon>
        <taxon>Fungi</taxon>
        <taxon>Dikarya</taxon>
        <taxon>Ascomycota</taxon>
        <taxon>Pezizomycotina</taxon>
        <taxon>Sordariomycetes</taxon>
        <taxon>Hypocreomycetidae</taxon>
        <taxon>Glomerellales</taxon>
        <taxon>Plectosphaerellaceae</taxon>
        <taxon>Verticillium</taxon>
    </lineage>
</organism>
<evidence type="ECO:0000256" key="1">
    <source>
        <dbReference type="SAM" id="MobiDB-lite"/>
    </source>
</evidence>
<evidence type="ECO:0000313" key="2">
    <source>
        <dbReference type="EMBL" id="CRK35471.1"/>
    </source>
</evidence>
<sequence>NERGCAQTAGRVAKRNRRGGAPQLPHSLLHARE</sequence>
<keyword evidence="3" id="KW-1185">Reference proteome</keyword>
<feature type="region of interest" description="Disordered" evidence="1">
    <location>
        <begin position="1"/>
        <end position="33"/>
    </location>
</feature>
<evidence type="ECO:0000313" key="3">
    <source>
        <dbReference type="Proteomes" id="UP000044602"/>
    </source>
</evidence>
<dbReference type="Proteomes" id="UP000044602">
    <property type="component" value="Unassembled WGS sequence"/>
</dbReference>